<dbReference type="PANTHER" id="PTHR10901:SF12">
    <property type="entry name" value="LEIOMODIN-2"/>
    <property type="match status" value="1"/>
</dbReference>
<organism evidence="10 11">
    <name type="scientific">Sander lucioperca</name>
    <name type="common">Pike-perch</name>
    <name type="synonym">Perca lucioperca</name>
    <dbReference type="NCBI Taxonomy" id="283035"/>
    <lineage>
        <taxon>Eukaryota</taxon>
        <taxon>Metazoa</taxon>
        <taxon>Chordata</taxon>
        <taxon>Craniata</taxon>
        <taxon>Vertebrata</taxon>
        <taxon>Euteleostomi</taxon>
        <taxon>Actinopterygii</taxon>
        <taxon>Neopterygii</taxon>
        <taxon>Teleostei</taxon>
        <taxon>Neoteleostei</taxon>
        <taxon>Acanthomorphata</taxon>
        <taxon>Eupercaria</taxon>
        <taxon>Perciformes</taxon>
        <taxon>Percoidei</taxon>
        <taxon>Percidae</taxon>
        <taxon>Luciopercinae</taxon>
        <taxon>Sander</taxon>
    </lineage>
</organism>
<evidence type="ECO:0000313" key="10">
    <source>
        <dbReference type="Ensembl" id="ENSSLUP00000056507.1"/>
    </source>
</evidence>
<evidence type="ECO:0000256" key="5">
    <source>
        <dbReference type="ARBA" id="ARBA00023212"/>
    </source>
</evidence>
<dbReference type="GO" id="GO:0031430">
    <property type="term" value="C:M band"/>
    <property type="evidence" value="ECO:0007669"/>
    <property type="project" value="UniProtKB-SubCell"/>
</dbReference>
<dbReference type="GO" id="GO:0030239">
    <property type="term" value="P:myofibril assembly"/>
    <property type="evidence" value="ECO:0007669"/>
    <property type="project" value="TreeGrafter"/>
</dbReference>
<evidence type="ECO:0000256" key="8">
    <source>
        <dbReference type="SAM" id="Coils"/>
    </source>
</evidence>
<evidence type="ECO:0000256" key="2">
    <source>
        <dbReference type="ARBA" id="ARBA00009345"/>
    </source>
</evidence>
<reference evidence="10" key="2">
    <citation type="submission" date="2025-09" db="UniProtKB">
        <authorList>
            <consortium name="Ensembl"/>
        </authorList>
    </citation>
    <scope>IDENTIFICATION</scope>
</reference>
<keyword evidence="5" id="KW-0206">Cytoskeleton</keyword>
<dbReference type="InterPro" id="IPR004934">
    <property type="entry name" value="TMOD"/>
</dbReference>
<dbReference type="GO" id="GO:0006936">
    <property type="term" value="P:muscle contraction"/>
    <property type="evidence" value="ECO:0007669"/>
    <property type="project" value="TreeGrafter"/>
</dbReference>
<dbReference type="FunFam" id="3.80.10.10:FF:000078">
    <property type="entry name" value="Leiomodin 3"/>
    <property type="match status" value="1"/>
</dbReference>
<reference evidence="10" key="1">
    <citation type="submission" date="2025-08" db="UniProtKB">
        <authorList>
            <consortium name="Ensembl"/>
        </authorList>
    </citation>
    <scope>IDENTIFICATION</scope>
</reference>
<dbReference type="Ensembl" id="ENSSLUT00000058158.1">
    <property type="protein sequence ID" value="ENSSLUP00000056507.1"/>
    <property type="gene ID" value="ENSSLUG00000024384.1"/>
</dbReference>
<dbReference type="PANTHER" id="PTHR10901">
    <property type="entry name" value="TROPOMODULIN"/>
    <property type="match status" value="1"/>
</dbReference>
<feature type="region of interest" description="Disordered" evidence="9">
    <location>
        <begin position="128"/>
        <end position="152"/>
    </location>
</feature>
<feature type="coiled-coil region" evidence="8">
    <location>
        <begin position="16"/>
        <end position="50"/>
    </location>
</feature>
<dbReference type="InterPro" id="IPR032675">
    <property type="entry name" value="LRR_dom_sf"/>
</dbReference>
<name>A0A8D0AKM6_SANLU</name>
<dbReference type="AlphaFoldDB" id="A0A8D0AKM6"/>
<evidence type="ECO:0000256" key="4">
    <source>
        <dbReference type="ARBA" id="ARBA00023054"/>
    </source>
</evidence>
<evidence type="ECO:0000313" key="11">
    <source>
        <dbReference type="Proteomes" id="UP000694568"/>
    </source>
</evidence>
<dbReference type="GO" id="GO:0007015">
    <property type="term" value="P:actin filament organization"/>
    <property type="evidence" value="ECO:0007669"/>
    <property type="project" value="TreeGrafter"/>
</dbReference>
<evidence type="ECO:0000256" key="9">
    <source>
        <dbReference type="SAM" id="MobiDB-lite"/>
    </source>
</evidence>
<proteinExistence type="inferred from homology"/>
<protein>
    <recommendedName>
        <fullName evidence="7">Leiomodin-3</fullName>
    </recommendedName>
</protein>
<keyword evidence="4 8" id="KW-0175">Coiled coil</keyword>
<feature type="compositionally biased region" description="Basic and acidic residues" evidence="9">
    <location>
        <begin position="130"/>
        <end position="139"/>
    </location>
</feature>
<keyword evidence="11" id="KW-1185">Reference proteome</keyword>
<sequence>MATFGYRRELKKYEEVDEDELLATLSSEELQELERELADLDDNVPIGLRQKDQTAKTPTGSFDRDALLKYWEDENKKLVEDERMESNGGQVRGDINTLVPAFEKVFSIPSESEFHLLYKCPQKNGLSKVSRSESRKTETTDQNLNATSDRASGNPIVIDETLEQILCDDPAISEVNLNNIEDISQETLLRFAEALCANTHVHVFSLANTHADDRVAFAVSKMLRENRFIRNLNIESNFVSGQGILALLAALQHNSSLVELRFHNQRHICGGKVEMEMVQLLRENTTLLKLGYQFDLPGPRMTATSILTRNQDQQ</sequence>
<dbReference type="SUPFAM" id="SSF52047">
    <property type="entry name" value="RNI-like"/>
    <property type="match status" value="1"/>
</dbReference>
<dbReference type="Gene3D" id="3.80.10.10">
    <property type="entry name" value="Ribonuclease Inhibitor"/>
    <property type="match status" value="1"/>
</dbReference>
<dbReference type="Pfam" id="PF03250">
    <property type="entry name" value="Tropomodulin"/>
    <property type="match status" value="1"/>
</dbReference>
<dbReference type="GeneTree" id="ENSGT00940000156567"/>
<dbReference type="GO" id="GO:0005523">
    <property type="term" value="F:tropomyosin binding"/>
    <property type="evidence" value="ECO:0007669"/>
    <property type="project" value="InterPro"/>
</dbReference>
<feature type="compositionally biased region" description="Polar residues" evidence="9">
    <location>
        <begin position="140"/>
        <end position="151"/>
    </location>
</feature>
<evidence type="ECO:0000256" key="1">
    <source>
        <dbReference type="ARBA" id="ARBA00004245"/>
    </source>
</evidence>
<evidence type="ECO:0000256" key="6">
    <source>
        <dbReference type="ARBA" id="ARBA00037833"/>
    </source>
</evidence>
<accession>A0A8D0AKM6</accession>
<comment type="similarity">
    <text evidence="2">Belongs to the tropomodulin family.</text>
</comment>
<evidence type="ECO:0000256" key="3">
    <source>
        <dbReference type="ARBA" id="ARBA00022490"/>
    </source>
</evidence>
<dbReference type="Proteomes" id="UP000694568">
    <property type="component" value="Unplaced"/>
</dbReference>
<dbReference type="GO" id="GO:0005865">
    <property type="term" value="C:striated muscle thin filament"/>
    <property type="evidence" value="ECO:0007669"/>
    <property type="project" value="TreeGrafter"/>
</dbReference>
<comment type="subcellular location">
    <subcellularLocation>
        <location evidence="1">Cytoplasm</location>
        <location evidence="1">Cytoskeleton</location>
    </subcellularLocation>
    <subcellularLocation>
        <location evidence="6">Cytoplasm</location>
        <location evidence="6">Myofibril</location>
        <location evidence="6">Sarcomere</location>
        <location evidence="6">M line</location>
    </subcellularLocation>
</comment>
<evidence type="ECO:0000256" key="7">
    <source>
        <dbReference type="ARBA" id="ARBA00070923"/>
    </source>
</evidence>
<keyword evidence="3" id="KW-0963">Cytoplasm</keyword>
<dbReference type="GO" id="GO:0051694">
    <property type="term" value="P:pointed-end actin filament capping"/>
    <property type="evidence" value="ECO:0007669"/>
    <property type="project" value="InterPro"/>
</dbReference>